<evidence type="ECO:0000256" key="4">
    <source>
        <dbReference type="ARBA" id="ARBA00023163"/>
    </source>
</evidence>
<reference evidence="8" key="1">
    <citation type="submission" date="2021-02" db="EMBL/GenBank/DDBJ databases">
        <authorList>
            <person name="Nowell W R."/>
        </authorList>
    </citation>
    <scope>NUCLEOTIDE SEQUENCE</scope>
    <source>
        <strain evidence="8">Ploen Becks lab</strain>
    </source>
</reference>
<comment type="caution">
    <text evidence="8">The sequence shown here is derived from an EMBL/GenBank/DDBJ whole genome shotgun (WGS) entry which is preliminary data.</text>
</comment>
<proteinExistence type="inferred from homology"/>
<dbReference type="OrthoDB" id="29755at2759"/>
<dbReference type="FunFam" id="2.60.40.1490:FF:000001">
    <property type="entry name" value="Histone chaperone ASF1"/>
    <property type="match status" value="1"/>
</dbReference>
<dbReference type="Gene3D" id="2.60.40.1490">
    <property type="entry name" value="Histone chaperone ASF1-like"/>
    <property type="match status" value="1"/>
</dbReference>
<dbReference type="InterPro" id="IPR036747">
    <property type="entry name" value="ASF1-like_sf"/>
</dbReference>
<evidence type="ECO:0008006" key="10">
    <source>
        <dbReference type="Google" id="ProtNLM"/>
    </source>
</evidence>
<dbReference type="GO" id="GO:0000785">
    <property type="term" value="C:chromatin"/>
    <property type="evidence" value="ECO:0007669"/>
    <property type="project" value="TreeGrafter"/>
</dbReference>
<evidence type="ECO:0000256" key="7">
    <source>
        <dbReference type="SAM" id="MobiDB-lite"/>
    </source>
</evidence>
<dbReference type="PANTHER" id="PTHR12040:SF0">
    <property type="entry name" value="HISTONE CHAPERONE ASF1"/>
    <property type="match status" value="1"/>
</dbReference>
<keyword evidence="6" id="KW-0539">Nucleus</keyword>
<feature type="compositionally biased region" description="Polar residues" evidence="7">
    <location>
        <begin position="171"/>
        <end position="187"/>
    </location>
</feature>
<keyword evidence="5" id="KW-0143">Chaperone</keyword>
<dbReference type="GO" id="GO:0006335">
    <property type="term" value="P:DNA replication-dependent chromatin assembly"/>
    <property type="evidence" value="ECO:0007669"/>
    <property type="project" value="TreeGrafter"/>
</dbReference>
<evidence type="ECO:0000313" key="9">
    <source>
        <dbReference type="Proteomes" id="UP000663879"/>
    </source>
</evidence>
<protein>
    <recommendedName>
        <fullName evidence="10">Histone chaperone asf1</fullName>
    </recommendedName>
</protein>
<name>A0A813Q2F8_9BILA</name>
<feature type="compositionally biased region" description="Low complexity" evidence="7">
    <location>
        <begin position="156"/>
        <end position="169"/>
    </location>
</feature>
<evidence type="ECO:0000313" key="8">
    <source>
        <dbReference type="EMBL" id="CAF0760230.1"/>
    </source>
</evidence>
<gene>
    <name evidence="8" type="ORF">OXX778_LOCUS4388</name>
</gene>
<dbReference type="EMBL" id="CAJNOC010000426">
    <property type="protein sequence ID" value="CAF0760230.1"/>
    <property type="molecule type" value="Genomic_DNA"/>
</dbReference>
<comment type="subcellular location">
    <subcellularLocation>
        <location evidence="1">Nucleus</location>
    </subcellularLocation>
</comment>
<evidence type="ECO:0000256" key="6">
    <source>
        <dbReference type="ARBA" id="ARBA00023242"/>
    </source>
</evidence>
<dbReference type="Proteomes" id="UP000663879">
    <property type="component" value="Unassembled WGS sequence"/>
</dbReference>
<dbReference type="PANTHER" id="PTHR12040">
    <property type="entry name" value="ANTI-SILENCING PROTEIN 1"/>
    <property type="match status" value="1"/>
</dbReference>
<dbReference type="Pfam" id="PF04729">
    <property type="entry name" value="ASF1_hist_chap"/>
    <property type="match status" value="1"/>
</dbReference>
<accession>A0A813Q2F8</accession>
<feature type="region of interest" description="Disordered" evidence="7">
    <location>
        <begin position="152"/>
        <end position="212"/>
    </location>
</feature>
<keyword evidence="4" id="KW-0804">Transcription</keyword>
<dbReference type="AlphaFoldDB" id="A0A813Q2F8"/>
<dbReference type="SUPFAM" id="SSF101546">
    <property type="entry name" value="ASF1-like"/>
    <property type="match status" value="1"/>
</dbReference>
<comment type="similarity">
    <text evidence="2">Belongs to the ASF1 family.</text>
</comment>
<evidence type="ECO:0000256" key="2">
    <source>
        <dbReference type="ARBA" id="ARBA00006051"/>
    </source>
</evidence>
<evidence type="ECO:0000256" key="1">
    <source>
        <dbReference type="ARBA" id="ARBA00004123"/>
    </source>
</evidence>
<organism evidence="8 9">
    <name type="scientific">Brachionus calyciflorus</name>
    <dbReference type="NCBI Taxonomy" id="104777"/>
    <lineage>
        <taxon>Eukaryota</taxon>
        <taxon>Metazoa</taxon>
        <taxon>Spiralia</taxon>
        <taxon>Gnathifera</taxon>
        <taxon>Rotifera</taxon>
        <taxon>Eurotatoria</taxon>
        <taxon>Monogononta</taxon>
        <taxon>Pseudotrocha</taxon>
        <taxon>Ploima</taxon>
        <taxon>Brachionidae</taxon>
        <taxon>Brachionus</taxon>
    </lineage>
</organism>
<keyword evidence="3" id="KW-0805">Transcription regulation</keyword>
<dbReference type="GO" id="GO:0042393">
    <property type="term" value="F:histone binding"/>
    <property type="evidence" value="ECO:0007669"/>
    <property type="project" value="TreeGrafter"/>
</dbReference>
<dbReference type="GO" id="GO:0005634">
    <property type="term" value="C:nucleus"/>
    <property type="evidence" value="ECO:0007669"/>
    <property type="project" value="UniProtKB-SubCell"/>
</dbReference>
<evidence type="ECO:0000256" key="3">
    <source>
        <dbReference type="ARBA" id="ARBA00023015"/>
    </source>
</evidence>
<sequence>MAKVHLLNVTVHNNPATFYTPFQFEIHFECLEELQDDLEFKIIYVGSAETVEFDQTLDQIVVDAVPKGQFKFMFQADPPDIAKIPADDAVGVTVVLITASYRQQEFVRVGYYVNNEYDDQELKDNPPAEPKFDKLVRQIAADQPRVTKFKINWDSPNANPEGEAAAADGCTTGQDSEMVEDSSSNGILKNPEIKQEKSLGNTNEELNNTEHI</sequence>
<evidence type="ECO:0000256" key="5">
    <source>
        <dbReference type="ARBA" id="ARBA00023186"/>
    </source>
</evidence>
<dbReference type="InterPro" id="IPR006818">
    <property type="entry name" value="ASF1-like"/>
</dbReference>
<keyword evidence="9" id="KW-1185">Reference proteome</keyword>